<organism evidence="1">
    <name type="scientific">Anguilla anguilla</name>
    <name type="common">European freshwater eel</name>
    <name type="synonym">Muraena anguilla</name>
    <dbReference type="NCBI Taxonomy" id="7936"/>
    <lineage>
        <taxon>Eukaryota</taxon>
        <taxon>Metazoa</taxon>
        <taxon>Chordata</taxon>
        <taxon>Craniata</taxon>
        <taxon>Vertebrata</taxon>
        <taxon>Euteleostomi</taxon>
        <taxon>Actinopterygii</taxon>
        <taxon>Neopterygii</taxon>
        <taxon>Teleostei</taxon>
        <taxon>Anguilliformes</taxon>
        <taxon>Anguillidae</taxon>
        <taxon>Anguilla</taxon>
    </lineage>
</organism>
<reference evidence="1" key="1">
    <citation type="submission" date="2014-11" db="EMBL/GenBank/DDBJ databases">
        <authorList>
            <person name="Amaro Gonzalez C."/>
        </authorList>
    </citation>
    <scope>NUCLEOTIDE SEQUENCE</scope>
</reference>
<dbReference type="EMBL" id="GBXM01026837">
    <property type="protein sequence ID" value="JAH81740.1"/>
    <property type="molecule type" value="Transcribed_RNA"/>
</dbReference>
<accession>A0A0E9VWT4</accession>
<name>A0A0E9VWT4_ANGAN</name>
<reference evidence="1" key="2">
    <citation type="journal article" date="2015" name="Fish Shellfish Immunol.">
        <title>Early steps in the European eel (Anguilla anguilla)-Vibrio vulnificus interaction in the gills: Role of the RtxA13 toxin.</title>
        <authorList>
            <person name="Callol A."/>
            <person name="Pajuelo D."/>
            <person name="Ebbesson L."/>
            <person name="Teles M."/>
            <person name="MacKenzie S."/>
            <person name="Amaro C."/>
        </authorList>
    </citation>
    <scope>NUCLEOTIDE SEQUENCE</scope>
</reference>
<protein>
    <submittedName>
        <fullName evidence="1">Uncharacterized protein</fullName>
    </submittedName>
</protein>
<sequence length="14" mass="1408">MATSSGDLQPVCAK</sequence>
<proteinExistence type="predicted"/>
<evidence type="ECO:0000313" key="1">
    <source>
        <dbReference type="EMBL" id="JAH81740.1"/>
    </source>
</evidence>